<dbReference type="InterPro" id="IPR013410">
    <property type="entry name" value="CRISPR-assoc_RAMP_Cmr4"/>
</dbReference>
<dbReference type="GO" id="GO:0051607">
    <property type="term" value="P:defense response to virus"/>
    <property type="evidence" value="ECO:0007669"/>
    <property type="project" value="UniProtKB-KW"/>
</dbReference>
<evidence type="ECO:0000313" key="3">
    <source>
        <dbReference type="EMBL" id="OFC30540.1"/>
    </source>
</evidence>
<dbReference type="Pfam" id="PF03787">
    <property type="entry name" value="RAMPs"/>
    <property type="match status" value="1"/>
</dbReference>
<dbReference type="PANTHER" id="PTHR36700">
    <property type="entry name" value="CRISPR SYSTEM CMR SUBUNIT CMR4"/>
    <property type="match status" value="1"/>
</dbReference>
<gene>
    <name evidence="3" type="ORF">BAE27_11585</name>
</gene>
<proteinExistence type="predicted"/>
<evidence type="ECO:0000313" key="4">
    <source>
        <dbReference type="Proteomes" id="UP000175616"/>
    </source>
</evidence>
<dbReference type="InterPro" id="IPR005537">
    <property type="entry name" value="RAMP_III_fam"/>
</dbReference>
<sequence length="292" mass="31873">MKTSLFHMQAISPVHVGVGQAIGVVDLPIARERAANLPMIPGSAIKGVLRDSFAGARELQKTLFGPDQISKNEDSHAGALVFGDALLLVLPVRSLVGMVSFVTSPFLLSRYQQMAKRCGQSGLPNIPDLTQENNALVTDTSRNITRAGAQQRDMLILEDLDLFASKSPDAEAWSKWISAQLQDEEWQQHFHARFAIVSDAVLGFLADTATEIRSRIRIDDDKRTVAKGALWYEENLPAESILFGLLGFDQPFDGSDVDTQAAFLAHLQDPDRSLLQIGGKASIGRGLIRILA</sequence>
<keyword evidence="1" id="KW-0051">Antiviral defense</keyword>
<evidence type="ECO:0000259" key="2">
    <source>
        <dbReference type="Pfam" id="PF03787"/>
    </source>
</evidence>
<name>A0A1E7YKM2_9PROT</name>
<dbReference type="EMBL" id="LZYE01000328">
    <property type="protein sequence ID" value="OFC30540.1"/>
    <property type="molecule type" value="Genomic_DNA"/>
</dbReference>
<organism evidence="3 4">
    <name type="scientific">Acidithiobacillus caldus</name>
    <dbReference type="NCBI Taxonomy" id="33059"/>
    <lineage>
        <taxon>Bacteria</taxon>
        <taxon>Pseudomonadati</taxon>
        <taxon>Pseudomonadota</taxon>
        <taxon>Acidithiobacillia</taxon>
        <taxon>Acidithiobacillales</taxon>
        <taxon>Acidithiobacillaceae</taxon>
        <taxon>Acidithiobacillus</taxon>
    </lineage>
</organism>
<protein>
    <submittedName>
        <fullName evidence="3">Type III-B CRISPR module RAMP protein Cmr4</fullName>
    </submittedName>
</protein>
<dbReference type="AlphaFoldDB" id="A0A1E7YKM2"/>
<dbReference type="RefSeq" id="WP_070114242.1">
    <property type="nucleotide sequence ID" value="NZ_LZYE01000328.1"/>
</dbReference>
<comment type="caution">
    <text evidence="3">The sequence shown here is derived from an EMBL/GenBank/DDBJ whole genome shotgun (WGS) entry which is preliminary data.</text>
</comment>
<dbReference type="Proteomes" id="UP000175616">
    <property type="component" value="Unassembled WGS sequence"/>
</dbReference>
<accession>A0A1E7YKM2</accession>
<dbReference type="PANTHER" id="PTHR36700:SF1">
    <property type="entry name" value="CRISPR SYSTEM CMR SUBUNIT CMR4"/>
    <property type="match status" value="1"/>
</dbReference>
<reference evidence="3 4" key="1">
    <citation type="submission" date="2016-06" db="EMBL/GenBank/DDBJ databases">
        <title>Gene turnover analysis identifies the evolutionary adaptation of the extremophile Acidithiobacillus caldus.</title>
        <authorList>
            <person name="Zhang X."/>
        </authorList>
    </citation>
    <scope>NUCLEOTIDE SEQUENCE [LARGE SCALE GENOMIC DNA]</scope>
    <source>
        <strain evidence="3 4">DX</strain>
    </source>
</reference>
<evidence type="ECO:0000256" key="1">
    <source>
        <dbReference type="ARBA" id="ARBA00023118"/>
    </source>
</evidence>
<feature type="domain" description="CRISPR type III-associated protein" evidence="2">
    <location>
        <begin position="8"/>
        <end position="288"/>
    </location>
</feature>
<dbReference type="NCBIfam" id="TIGR02580">
    <property type="entry name" value="cas_RAMP_Cmr4"/>
    <property type="match status" value="1"/>
</dbReference>